<comment type="similarity">
    <text evidence="1">Belongs to the AHA1 family.</text>
</comment>
<evidence type="ECO:0000313" key="3">
    <source>
        <dbReference type="EMBL" id="SOC57037.1"/>
    </source>
</evidence>
<reference evidence="4" key="1">
    <citation type="submission" date="2017-08" db="EMBL/GenBank/DDBJ databases">
        <authorList>
            <person name="Varghese N."/>
            <person name="Submissions S."/>
        </authorList>
    </citation>
    <scope>NUCLEOTIDE SEQUENCE [LARGE SCALE GENOMIC DNA]</scope>
    <source>
        <strain evidence="4">USBA17B2</strain>
    </source>
</reference>
<dbReference type="Pfam" id="PF08327">
    <property type="entry name" value="AHSA1"/>
    <property type="match status" value="1"/>
</dbReference>
<accession>A0A285VT32</accession>
<dbReference type="AlphaFoldDB" id="A0A285VT32"/>
<dbReference type="Gene3D" id="3.30.530.20">
    <property type="match status" value="1"/>
</dbReference>
<name>A0A285VT32_9MICO</name>
<gene>
    <name evidence="3" type="ORF">SAMN05421879_11065</name>
</gene>
<evidence type="ECO:0000259" key="2">
    <source>
        <dbReference type="Pfam" id="PF08327"/>
    </source>
</evidence>
<dbReference type="EMBL" id="OBQK01000010">
    <property type="protein sequence ID" value="SOC57037.1"/>
    <property type="molecule type" value="Genomic_DNA"/>
</dbReference>
<organism evidence="3 4">
    <name type="scientific">Ornithinimicrobium cerasi</name>
    <dbReference type="NCBI Taxonomy" id="2248773"/>
    <lineage>
        <taxon>Bacteria</taxon>
        <taxon>Bacillati</taxon>
        <taxon>Actinomycetota</taxon>
        <taxon>Actinomycetes</taxon>
        <taxon>Micrococcales</taxon>
        <taxon>Ornithinimicrobiaceae</taxon>
        <taxon>Ornithinimicrobium</taxon>
    </lineage>
</organism>
<dbReference type="RefSeq" id="WP_097188837.1">
    <property type="nucleotide sequence ID" value="NZ_OBQK01000010.1"/>
</dbReference>
<protein>
    <submittedName>
        <fullName evidence="3">Uncharacterized conserved protein YndB, AHSA1/START domain</fullName>
    </submittedName>
</protein>
<dbReference type="Proteomes" id="UP000219688">
    <property type="component" value="Unassembled WGS sequence"/>
</dbReference>
<dbReference type="InterPro" id="IPR013538">
    <property type="entry name" value="ASHA1/2-like_C"/>
</dbReference>
<evidence type="ECO:0000256" key="1">
    <source>
        <dbReference type="ARBA" id="ARBA00006817"/>
    </source>
</evidence>
<dbReference type="CDD" id="cd07814">
    <property type="entry name" value="SRPBCC_CalC_Aha1-like"/>
    <property type="match status" value="1"/>
</dbReference>
<keyword evidence="4" id="KW-1185">Reference proteome</keyword>
<dbReference type="SUPFAM" id="SSF55961">
    <property type="entry name" value="Bet v1-like"/>
    <property type="match status" value="1"/>
</dbReference>
<dbReference type="InterPro" id="IPR023393">
    <property type="entry name" value="START-like_dom_sf"/>
</dbReference>
<sequence>MTGTDGPEIVVSQHVPAPVEVVWRSWASTAGWARWWWPQWPDTVYEVDLRPGGGYLARSAVGGAGVEGEVVAADPPGTFELTWRWDGEGVEDRVLVRLETEGEGTLVTVRHRTSAPGPDSYRQGWEFVLGNLARVHSAADERL</sequence>
<proteinExistence type="inferred from homology"/>
<evidence type="ECO:0000313" key="4">
    <source>
        <dbReference type="Proteomes" id="UP000219688"/>
    </source>
</evidence>
<feature type="domain" description="Activator of Hsp90 ATPase homologue 1/2-like C-terminal" evidence="2">
    <location>
        <begin position="17"/>
        <end position="135"/>
    </location>
</feature>